<accession>A0A3L6QWV0</accession>
<organism evidence="2 3">
    <name type="scientific">Panicum miliaceum</name>
    <name type="common">Proso millet</name>
    <name type="synonym">Broomcorn millet</name>
    <dbReference type="NCBI Taxonomy" id="4540"/>
    <lineage>
        <taxon>Eukaryota</taxon>
        <taxon>Viridiplantae</taxon>
        <taxon>Streptophyta</taxon>
        <taxon>Embryophyta</taxon>
        <taxon>Tracheophyta</taxon>
        <taxon>Spermatophyta</taxon>
        <taxon>Magnoliopsida</taxon>
        <taxon>Liliopsida</taxon>
        <taxon>Poales</taxon>
        <taxon>Poaceae</taxon>
        <taxon>PACMAD clade</taxon>
        <taxon>Panicoideae</taxon>
        <taxon>Panicodae</taxon>
        <taxon>Paniceae</taxon>
        <taxon>Panicinae</taxon>
        <taxon>Panicum</taxon>
        <taxon>Panicum sect. Panicum</taxon>
    </lineage>
</organism>
<sequence length="147" mass="15782">MGKEQAASRTQPRAGGVGARGRRPVVRSGGRHVVRMGSSAARHRRAHPQPPPPGISSGHVASRGRHHRPAPVSAEYPSDDGTGPRVISRRHRAARWALAFRPGCPPSDRWFPTACPVLAPLQAAGVLLAPVRVDHELGQGRSWWFAG</sequence>
<feature type="compositionally biased region" description="Basic residues" evidence="1">
    <location>
        <begin position="20"/>
        <end position="34"/>
    </location>
</feature>
<evidence type="ECO:0000313" key="3">
    <source>
        <dbReference type="Proteomes" id="UP000275267"/>
    </source>
</evidence>
<gene>
    <name evidence="2" type="ORF">C2845_PM04G20710</name>
</gene>
<reference evidence="3" key="1">
    <citation type="journal article" date="2019" name="Nat. Commun.">
        <title>The genome of broomcorn millet.</title>
        <authorList>
            <person name="Zou C."/>
            <person name="Miki D."/>
            <person name="Li D."/>
            <person name="Tang Q."/>
            <person name="Xiao L."/>
            <person name="Rajput S."/>
            <person name="Deng P."/>
            <person name="Jia W."/>
            <person name="Huang R."/>
            <person name="Zhang M."/>
            <person name="Sun Y."/>
            <person name="Hu J."/>
            <person name="Fu X."/>
            <person name="Schnable P.S."/>
            <person name="Li F."/>
            <person name="Zhang H."/>
            <person name="Feng B."/>
            <person name="Zhu X."/>
            <person name="Liu R."/>
            <person name="Schnable J.C."/>
            <person name="Zhu J.-K."/>
            <person name="Zhang H."/>
        </authorList>
    </citation>
    <scope>NUCLEOTIDE SEQUENCE [LARGE SCALE GENOMIC DNA]</scope>
</reference>
<dbReference type="AlphaFoldDB" id="A0A3L6QWV0"/>
<keyword evidence="3" id="KW-1185">Reference proteome</keyword>
<name>A0A3L6QWV0_PANMI</name>
<dbReference type="EMBL" id="PQIB02000011">
    <property type="protein sequence ID" value="RLM87235.1"/>
    <property type="molecule type" value="Genomic_DNA"/>
</dbReference>
<evidence type="ECO:0000313" key="2">
    <source>
        <dbReference type="EMBL" id="RLM87235.1"/>
    </source>
</evidence>
<dbReference type="Proteomes" id="UP000275267">
    <property type="component" value="Unassembled WGS sequence"/>
</dbReference>
<comment type="caution">
    <text evidence="2">The sequence shown here is derived from an EMBL/GenBank/DDBJ whole genome shotgun (WGS) entry which is preliminary data.</text>
</comment>
<feature type="region of interest" description="Disordered" evidence="1">
    <location>
        <begin position="1"/>
        <end position="85"/>
    </location>
</feature>
<protein>
    <submittedName>
        <fullName evidence="2">Uncharacterized protein</fullName>
    </submittedName>
</protein>
<proteinExistence type="predicted"/>
<evidence type="ECO:0000256" key="1">
    <source>
        <dbReference type="SAM" id="MobiDB-lite"/>
    </source>
</evidence>